<accession>A0AAD9J1X8</accession>
<sequence>MSAVEEELLTQQHRNTSLLNATTLLPHPTTVCRHLADATSQQRTELGIELRSVLTQTCVGVTSDMWTDNYKKRAYLTITGNWITEQWIMSSRVLCTEEFNPSLRKTRGQH</sequence>
<protein>
    <recommendedName>
        <fullName evidence="3">Transposase</fullName>
    </recommendedName>
</protein>
<evidence type="ECO:0000313" key="1">
    <source>
        <dbReference type="EMBL" id="KAK2144602.1"/>
    </source>
</evidence>
<name>A0AAD9J1X8_9ANNE</name>
<gene>
    <name evidence="1" type="ORF">LSH36_744g01012</name>
</gene>
<evidence type="ECO:0008006" key="3">
    <source>
        <dbReference type="Google" id="ProtNLM"/>
    </source>
</evidence>
<evidence type="ECO:0000313" key="2">
    <source>
        <dbReference type="Proteomes" id="UP001208570"/>
    </source>
</evidence>
<reference evidence="1" key="1">
    <citation type="journal article" date="2023" name="Mol. Biol. Evol.">
        <title>Third-Generation Sequencing Reveals the Adaptive Role of the Epigenome in Three Deep-Sea Polychaetes.</title>
        <authorList>
            <person name="Perez M."/>
            <person name="Aroh O."/>
            <person name="Sun Y."/>
            <person name="Lan Y."/>
            <person name="Juniper S.K."/>
            <person name="Young C.R."/>
            <person name="Angers B."/>
            <person name="Qian P.Y."/>
        </authorList>
    </citation>
    <scope>NUCLEOTIDE SEQUENCE</scope>
    <source>
        <strain evidence="1">P08H-3</strain>
    </source>
</reference>
<dbReference type="Proteomes" id="UP001208570">
    <property type="component" value="Unassembled WGS sequence"/>
</dbReference>
<organism evidence="1 2">
    <name type="scientific">Paralvinella palmiformis</name>
    <dbReference type="NCBI Taxonomy" id="53620"/>
    <lineage>
        <taxon>Eukaryota</taxon>
        <taxon>Metazoa</taxon>
        <taxon>Spiralia</taxon>
        <taxon>Lophotrochozoa</taxon>
        <taxon>Annelida</taxon>
        <taxon>Polychaeta</taxon>
        <taxon>Sedentaria</taxon>
        <taxon>Canalipalpata</taxon>
        <taxon>Terebellida</taxon>
        <taxon>Terebelliformia</taxon>
        <taxon>Alvinellidae</taxon>
        <taxon>Paralvinella</taxon>
    </lineage>
</organism>
<comment type="caution">
    <text evidence="1">The sequence shown here is derived from an EMBL/GenBank/DDBJ whole genome shotgun (WGS) entry which is preliminary data.</text>
</comment>
<proteinExistence type="predicted"/>
<dbReference type="EMBL" id="JAODUP010000744">
    <property type="protein sequence ID" value="KAK2144602.1"/>
    <property type="molecule type" value="Genomic_DNA"/>
</dbReference>
<dbReference type="AlphaFoldDB" id="A0AAD9J1X8"/>
<keyword evidence="2" id="KW-1185">Reference proteome</keyword>